<protein>
    <submittedName>
        <fullName evidence="4">Retrovirus-related pol polyprotein from transposon TNT 1-94</fullName>
    </submittedName>
</protein>
<dbReference type="Pfam" id="PF13976">
    <property type="entry name" value="gag_pre-integrs"/>
    <property type="match status" value="1"/>
</dbReference>
<dbReference type="Proteomes" id="UP001151760">
    <property type="component" value="Unassembled WGS sequence"/>
</dbReference>
<reference evidence="4" key="2">
    <citation type="submission" date="2022-01" db="EMBL/GenBank/DDBJ databases">
        <authorList>
            <person name="Yamashiro T."/>
            <person name="Shiraishi A."/>
            <person name="Satake H."/>
            <person name="Nakayama K."/>
        </authorList>
    </citation>
    <scope>NUCLEOTIDE SEQUENCE</scope>
</reference>
<dbReference type="Pfam" id="PF07727">
    <property type="entry name" value="RVT_2"/>
    <property type="match status" value="1"/>
</dbReference>
<organism evidence="4 5">
    <name type="scientific">Tanacetum coccineum</name>
    <dbReference type="NCBI Taxonomy" id="301880"/>
    <lineage>
        <taxon>Eukaryota</taxon>
        <taxon>Viridiplantae</taxon>
        <taxon>Streptophyta</taxon>
        <taxon>Embryophyta</taxon>
        <taxon>Tracheophyta</taxon>
        <taxon>Spermatophyta</taxon>
        <taxon>Magnoliopsida</taxon>
        <taxon>eudicotyledons</taxon>
        <taxon>Gunneridae</taxon>
        <taxon>Pentapetalae</taxon>
        <taxon>asterids</taxon>
        <taxon>campanulids</taxon>
        <taxon>Asterales</taxon>
        <taxon>Asteraceae</taxon>
        <taxon>Asteroideae</taxon>
        <taxon>Anthemideae</taxon>
        <taxon>Anthemidinae</taxon>
        <taxon>Tanacetum</taxon>
    </lineage>
</organism>
<feature type="domain" description="GAG-pre-integrase" evidence="3">
    <location>
        <begin position="30"/>
        <end position="101"/>
    </location>
</feature>
<dbReference type="EMBL" id="BQNB010009525">
    <property type="protein sequence ID" value="GJS64725.1"/>
    <property type="molecule type" value="Genomic_DNA"/>
</dbReference>
<sequence length="447" mass="50244">MRIWRLHFGNLRVLLEIFRERLTNGNRGSDLYTISLQDTTSSTPICLMAKASPTQAWLWHRRLSHLNFDYINLLSKKDIVIGLPKLKYVRDHLCSSCEVSKAKRSSFKSKTVPKFKKVLLNLPSHGLDGPIRVASINGRNISVFDEFKEMSETSVANVTSGLVPQRQKASDYDNPDPAPELQNVLYPLADTTVPSQQELDLLFGPLYDNFFMHCTLVVNKSSSPTDNSVPQDTHPSTNIQPTSEPSTPTNTHAEENIDHQAEFTNPFCTPGIDFDESFAPVARLEAVRIFVAYAAHKSFPIYQMDVKTAFLNGPLKEEVYVAQPDGFVDPDHPDKGRMPTKIELTLEQSQQGVSNDVLVSIEGVEELKRNVWIKGLKKEALHTTLGRNRVNTYAVRITMLIADIEDDIMDPVMQCTTLPSHSSFSQKKLVSFVTEIYTTSIDFLTPS</sequence>
<accession>A0ABQ4XHE2</accession>
<name>A0ABQ4XHE2_9ASTR</name>
<feature type="compositionally biased region" description="Polar residues" evidence="1">
    <location>
        <begin position="222"/>
        <end position="251"/>
    </location>
</feature>
<dbReference type="InterPro" id="IPR025724">
    <property type="entry name" value="GAG-pre-integrase_dom"/>
</dbReference>
<evidence type="ECO:0000313" key="5">
    <source>
        <dbReference type="Proteomes" id="UP001151760"/>
    </source>
</evidence>
<proteinExistence type="predicted"/>
<feature type="region of interest" description="Disordered" evidence="1">
    <location>
        <begin position="222"/>
        <end position="252"/>
    </location>
</feature>
<keyword evidence="5" id="KW-1185">Reference proteome</keyword>
<evidence type="ECO:0000256" key="1">
    <source>
        <dbReference type="SAM" id="MobiDB-lite"/>
    </source>
</evidence>
<reference evidence="4" key="1">
    <citation type="journal article" date="2022" name="Int. J. Mol. Sci.">
        <title>Draft Genome of Tanacetum Coccineum: Genomic Comparison of Closely Related Tanacetum-Family Plants.</title>
        <authorList>
            <person name="Yamashiro T."/>
            <person name="Shiraishi A."/>
            <person name="Nakayama K."/>
            <person name="Satake H."/>
        </authorList>
    </citation>
    <scope>NUCLEOTIDE SEQUENCE</scope>
</reference>
<evidence type="ECO:0000313" key="4">
    <source>
        <dbReference type="EMBL" id="GJS64725.1"/>
    </source>
</evidence>
<dbReference type="InterPro" id="IPR013103">
    <property type="entry name" value="RVT_2"/>
</dbReference>
<gene>
    <name evidence="4" type="ORF">Tco_0679289</name>
</gene>
<feature type="region of interest" description="Disordered" evidence="1">
    <location>
        <begin position="158"/>
        <end position="180"/>
    </location>
</feature>
<comment type="caution">
    <text evidence="4">The sequence shown here is derived from an EMBL/GenBank/DDBJ whole genome shotgun (WGS) entry which is preliminary data.</text>
</comment>
<feature type="domain" description="Reverse transcriptase Ty1/copia-type" evidence="2">
    <location>
        <begin position="269"/>
        <end position="335"/>
    </location>
</feature>
<evidence type="ECO:0000259" key="3">
    <source>
        <dbReference type="Pfam" id="PF13976"/>
    </source>
</evidence>
<evidence type="ECO:0000259" key="2">
    <source>
        <dbReference type="Pfam" id="PF07727"/>
    </source>
</evidence>